<evidence type="ECO:0000313" key="11">
    <source>
        <dbReference type="EMBL" id="MCM2374171.1"/>
    </source>
</evidence>
<evidence type="ECO:0000256" key="5">
    <source>
        <dbReference type="ARBA" id="ARBA00022729"/>
    </source>
</evidence>
<comment type="catalytic activity">
    <reaction evidence="1">
        <text>Endohydrolysis of (1-&gt;4)-beta-D-xylosidic linkages in xylans.</text>
        <dbReference type="EC" id="3.2.1.8"/>
    </reaction>
</comment>
<dbReference type="InterPro" id="IPR017853">
    <property type="entry name" value="GH"/>
</dbReference>
<dbReference type="EMBL" id="JAMQBK010000081">
    <property type="protein sequence ID" value="MCM2374171.1"/>
    <property type="molecule type" value="Genomic_DNA"/>
</dbReference>
<dbReference type="PROSITE" id="PS51760">
    <property type="entry name" value="GH10_2"/>
    <property type="match status" value="1"/>
</dbReference>
<dbReference type="Gene3D" id="3.20.20.80">
    <property type="entry name" value="Glycosidases"/>
    <property type="match status" value="1"/>
</dbReference>
<keyword evidence="12" id="KW-1185">Reference proteome</keyword>
<evidence type="ECO:0000256" key="1">
    <source>
        <dbReference type="ARBA" id="ARBA00000681"/>
    </source>
</evidence>
<comment type="similarity">
    <text evidence="2">Belongs to the glycosyl hydrolase 10 (cellulase F) family.</text>
</comment>
<dbReference type="Pfam" id="PF00331">
    <property type="entry name" value="Glyco_hydro_10"/>
    <property type="match status" value="1"/>
</dbReference>
<dbReference type="PANTHER" id="PTHR31490">
    <property type="entry name" value="GLYCOSYL HYDROLASE"/>
    <property type="match status" value="1"/>
</dbReference>
<feature type="domain" description="GH10" evidence="10">
    <location>
        <begin position="270"/>
        <end position="579"/>
    </location>
</feature>
<dbReference type="RefSeq" id="WP_250932062.1">
    <property type="nucleotide sequence ID" value="NZ_JAMQBK010000081.1"/>
</dbReference>
<dbReference type="EC" id="3.2.1.8" evidence="3"/>
<dbReference type="InterPro" id="IPR044846">
    <property type="entry name" value="GH10"/>
</dbReference>
<evidence type="ECO:0000256" key="6">
    <source>
        <dbReference type="ARBA" id="ARBA00022801"/>
    </source>
</evidence>
<keyword evidence="6" id="KW-0378">Hydrolase</keyword>
<dbReference type="Proteomes" id="UP001202961">
    <property type="component" value="Unassembled WGS sequence"/>
</dbReference>
<evidence type="ECO:0000256" key="4">
    <source>
        <dbReference type="ARBA" id="ARBA00022651"/>
    </source>
</evidence>
<keyword evidence="5" id="KW-0732">Signal</keyword>
<keyword evidence="8" id="KW-0326">Glycosidase</keyword>
<evidence type="ECO:0000256" key="2">
    <source>
        <dbReference type="ARBA" id="ARBA00007495"/>
    </source>
</evidence>
<reference evidence="11 12" key="1">
    <citation type="journal article" date="2022" name="Syst. Appl. Microbiol.">
        <title>Rhodopirellula aestuarii sp. nov., a novel member of the genus Rhodopirellula isolated from brackish sediments collected in the Tagus River estuary, Portugal.</title>
        <authorList>
            <person name="Vitorino I.R."/>
            <person name="Klimek D."/>
            <person name="Calusinska M."/>
            <person name="Lobo-da-Cunha A."/>
            <person name="Vasconcelos V."/>
            <person name="Lage O.M."/>
        </authorList>
    </citation>
    <scope>NUCLEOTIDE SEQUENCE [LARGE SCALE GENOMIC DNA]</scope>
    <source>
        <strain evidence="11 12">ICT_H3.1</strain>
    </source>
</reference>
<keyword evidence="9" id="KW-0624">Polysaccharide degradation</keyword>
<name>A0ABT0UCZ8_9BACT</name>
<evidence type="ECO:0000256" key="8">
    <source>
        <dbReference type="ARBA" id="ARBA00023295"/>
    </source>
</evidence>
<dbReference type="SMART" id="SM00633">
    <property type="entry name" value="Glyco_10"/>
    <property type="match status" value="1"/>
</dbReference>
<evidence type="ECO:0000313" key="12">
    <source>
        <dbReference type="Proteomes" id="UP001202961"/>
    </source>
</evidence>
<accession>A0ABT0UCZ8</accession>
<sequence>MTFTARLTSHQLPLIRQALSIAFLLVALAGISTAEQSVATGTAITPPPGGHDLTTFGPEKPIDFQSQHVEANGKWISVEEMPFANAYSIESDTRFSDPENMRVRVPVHGTVSKGDVVLISFWMRRPGAGGQPNNAYLFVDAKPESTSYQYNLSAYKEWVQHVRSFVATGDFDSSEACLRFNLGEAGPRVQIADLRLINYGSAYDIGTLPRSTIMYDGRQEDAQWRKEALARIEKIRKGDLAITVVDSEGQPISDASVHVAMQKHAFGFGNTINSEVIGAAKEDFPVNPKKKIIVTWDEALKYREVVKRYFDRVTFESELRPHVWKGLKGDNAGARRKRRIFFEESLPWLRSNNINVRGHYVAWAPMDFNSIEKEFVGDPKAHREWLWAHMNDVLPATSEFVTEWDTINHIIGWGKHTYEKEYGSPKIYAEIMAEARRLAPNATHAINEGKILPDGYKREPYKEIIRYLNEQGQPADIVGFMAHFGLASLTPPEELLKVYDEFGEIAPKLQLSEFDVDAGDDEALQADYFRDVMIASFSHPNFVAIVQWGFWEKMHWKPAAALWRADWTIKPAGEVFVDLVANQWWTDEVTHTDDDGNSQQRGFLGDYQITVTNDGVTRTVDATVTTDGTELRVQLPKPKAAAHILAK</sequence>
<evidence type="ECO:0000256" key="9">
    <source>
        <dbReference type="ARBA" id="ARBA00023326"/>
    </source>
</evidence>
<keyword evidence="4" id="KW-0858">Xylan degradation</keyword>
<evidence type="ECO:0000256" key="7">
    <source>
        <dbReference type="ARBA" id="ARBA00023277"/>
    </source>
</evidence>
<proteinExistence type="inferred from homology"/>
<organism evidence="11 12">
    <name type="scientific">Aporhodopirellula aestuarii</name>
    <dbReference type="NCBI Taxonomy" id="2950107"/>
    <lineage>
        <taxon>Bacteria</taxon>
        <taxon>Pseudomonadati</taxon>
        <taxon>Planctomycetota</taxon>
        <taxon>Planctomycetia</taxon>
        <taxon>Pirellulales</taxon>
        <taxon>Pirellulaceae</taxon>
        <taxon>Aporhodopirellula</taxon>
    </lineage>
</organism>
<dbReference type="InterPro" id="IPR001000">
    <property type="entry name" value="GH10_dom"/>
</dbReference>
<gene>
    <name evidence="11" type="ORF">NB063_26445</name>
</gene>
<evidence type="ECO:0000256" key="3">
    <source>
        <dbReference type="ARBA" id="ARBA00012590"/>
    </source>
</evidence>
<dbReference type="PANTHER" id="PTHR31490:SF88">
    <property type="entry name" value="BETA-XYLANASE"/>
    <property type="match status" value="1"/>
</dbReference>
<protein>
    <recommendedName>
        <fullName evidence="3">endo-1,4-beta-xylanase</fullName>
        <ecNumber evidence="3">3.2.1.8</ecNumber>
    </recommendedName>
</protein>
<comment type="caution">
    <text evidence="11">The sequence shown here is derived from an EMBL/GenBank/DDBJ whole genome shotgun (WGS) entry which is preliminary data.</text>
</comment>
<evidence type="ECO:0000259" key="10">
    <source>
        <dbReference type="PROSITE" id="PS51760"/>
    </source>
</evidence>
<dbReference type="SUPFAM" id="SSF51445">
    <property type="entry name" value="(Trans)glycosidases"/>
    <property type="match status" value="1"/>
</dbReference>
<keyword evidence="7" id="KW-0119">Carbohydrate metabolism</keyword>